<comment type="caution">
    <text evidence="2">The sequence shown here is derived from an EMBL/GenBank/DDBJ whole genome shotgun (WGS) entry which is preliminary data.</text>
</comment>
<protein>
    <submittedName>
        <fullName evidence="2">Uncharacterized protein</fullName>
    </submittedName>
</protein>
<reference evidence="2 3" key="1">
    <citation type="submission" date="2017-05" db="EMBL/GenBank/DDBJ databases">
        <title>Biotechnological potential of actinobacteria isolated from South African environments.</title>
        <authorList>
            <person name="Le Roes-Hill M."/>
            <person name="Prins A."/>
            <person name="Durrell K.A."/>
        </authorList>
    </citation>
    <scope>NUCLEOTIDE SEQUENCE [LARGE SCALE GENOMIC DNA]</scope>
    <source>
        <strain evidence="2 3">HMC13</strain>
    </source>
</reference>
<proteinExistence type="predicted"/>
<evidence type="ECO:0000313" key="2">
    <source>
        <dbReference type="EMBL" id="OUD04637.1"/>
    </source>
</evidence>
<evidence type="ECO:0000256" key="1">
    <source>
        <dbReference type="SAM" id="MobiDB-lite"/>
    </source>
</evidence>
<dbReference type="EMBL" id="NGFN01000009">
    <property type="protein sequence ID" value="OUD04637.1"/>
    <property type="molecule type" value="Genomic_DNA"/>
</dbReference>
<dbReference type="AlphaFoldDB" id="A0A243SAD2"/>
<evidence type="ECO:0000313" key="3">
    <source>
        <dbReference type="Proteomes" id="UP000195105"/>
    </source>
</evidence>
<sequence length="430" mass="47948">MQSEESLATGVVDPLKRRLGTAEQIDRVPGALEFALEQSQPFQNAGLRATFTLAPAGHTGVHQAQRLFEVLPGQPRIALLHVPAFKVREAQLIGRTGHRHRVTGLQRRGEAELGRLDPLGVAPGTEAESPDGLTQPPRLRMKPRLGGQTHRGEDTRLASSQLTQSFGLSALVGCRVRREGVHGTVEPAHRQRLLTPLCDPQEVMGDPPPHRLAFTFRLVALRDGRRVVVDEDVHPVRVESLALDQTARNQGAQRGARLRRLPVRYEREHGVQLEILTHQHPQAAIELRRPHGHAPVGQFEGFRQGIRIVHVEQLLSCGAVGEPGTDVLHNAGDGRLQMSGDQPQRQRQTAQVPDNRYELGRILGGTAHLDQQLQSVLVPQRRNRERKELQEGRQVVRCLLPRHEDHAVRLVGQQVTHLTGRRDILQQEDR</sequence>
<gene>
    <name evidence="2" type="ORF">CA983_03135</name>
</gene>
<feature type="region of interest" description="Disordered" evidence="1">
    <location>
        <begin position="106"/>
        <end position="155"/>
    </location>
</feature>
<dbReference type="Proteomes" id="UP000195105">
    <property type="component" value="Unassembled WGS sequence"/>
</dbReference>
<organism evidence="2 3">
    <name type="scientific">Streptomyces swartbergensis</name>
    <dbReference type="NCBI Taxonomy" id="487165"/>
    <lineage>
        <taxon>Bacteria</taxon>
        <taxon>Bacillati</taxon>
        <taxon>Actinomycetota</taxon>
        <taxon>Actinomycetes</taxon>
        <taxon>Kitasatosporales</taxon>
        <taxon>Streptomycetaceae</taxon>
        <taxon>Streptomyces</taxon>
    </lineage>
</organism>
<keyword evidence="3" id="KW-1185">Reference proteome</keyword>
<accession>A0A243SAD2</accession>
<name>A0A243SAD2_9ACTN</name>